<keyword evidence="2 6" id="KW-0479">Metal-binding</keyword>
<gene>
    <name evidence="8" type="ORF">EV210_105213</name>
</gene>
<evidence type="ECO:0000256" key="3">
    <source>
        <dbReference type="ARBA" id="ARBA00022801"/>
    </source>
</evidence>
<dbReference type="Gene3D" id="3.40.630.10">
    <property type="entry name" value="Zn peptidases"/>
    <property type="match status" value="1"/>
</dbReference>
<feature type="domain" description="Peptidase M20 dimerisation" evidence="7">
    <location>
        <begin position="183"/>
        <end position="270"/>
    </location>
</feature>
<feature type="binding site" evidence="6">
    <location>
        <position position="345"/>
    </location>
    <ligand>
        <name>Zn(2+)</name>
        <dbReference type="ChEBI" id="CHEBI:29105"/>
        <label>2</label>
    </ligand>
</feature>
<proteinExistence type="inferred from homology"/>
<dbReference type="InterPro" id="IPR010162">
    <property type="entry name" value="PepT-like"/>
</dbReference>
<reference evidence="8 9" key="1">
    <citation type="submission" date="2019-03" db="EMBL/GenBank/DDBJ databases">
        <title>Genomic Encyclopedia of Type Strains, Phase IV (KMG-IV): sequencing the most valuable type-strain genomes for metagenomic binning, comparative biology and taxonomic classification.</title>
        <authorList>
            <person name="Goeker M."/>
        </authorList>
    </citation>
    <scope>NUCLEOTIDE SEQUENCE [LARGE SCALE GENOMIC DNA]</scope>
    <source>
        <strain evidence="8 9">DSM 15969</strain>
    </source>
</reference>
<comment type="caution">
    <text evidence="8">The sequence shown here is derived from an EMBL/GenBank/DDBJ whole genome shotgun (WGS) entry which is preliminary data.</text>
</comment>
<comment type="similarity">
    <text evidence="5">Belongs to the peptidase M42 family.</text>
</comment>
<comment type="cofactor">
    <cofactor evidence="6">
        <name>a divalent metal cation</name>
        <dbReference type="ChEBI" id="CHEBI:60240"/>
    </cofactor>
    <text evidence="6">Binds 2 divalent metal cations per subunit.</text>
</comment>
<dbReference type="RefSeq" id="WP_132079192.1">
    <property type="nucleotide sequence ID" value="NZ_SLUI01000005.1"/>
</dbReference>
<evidence type="ECO:0000256" key="6">
    <source>
        <dbReference type="PIRSR" id="PIRSR001123-2"/>
    </source>
</evidence>
<organism evidence="8 9">
    <name type="scientific">Anaerospora hongkongensis</name>
    <dbReference type="NCBI Taxonomy" id="244830"/>
    <lineage>
        <taxon>Bacteria</taxon>
        <taxon>Bacillati</taxon>
        <taxon>Bacillota</taxon>
        <taxon>Negativicutes</taxon>
        <taxon>Selenomonadales</taxon>
        <taxon>Sporomusaceae</taxon>
        <taxon>Anaerospora</taxon>
    </lineage>
</organism>
<evidence type="ECO:0000256" key="4">
    <source>
        <dbReference type="ARBA" id="ARBA00022833"/>
    </source>
</evidence>
<evidence type="ECO:0000256" key="5">
    <source>
        <dbReference type="PIRNR" id="PIRNR001123"/>
    </source>
</evidence>
<evidence type="ECO:0000256" key="2">
    <source>
        <dbReference type="ARBA" id="ARBA00022723"/>
    </source>
</evidence>
<dbReference type="InterPro" id="IPR008007">
    <property type="entry name" value="Peptidase_M42"/>
</dbReference>
<keyword evidence="8" id="KW-0031">Aminopeptidase</keyword>
<evidence type="ECO:0000313" key="9">
    <source>
        <dbReference type="Proteomes" id="UP000295063"/>
    </source>
</evidence>
<keyword evidence="9" id="KW-1185">Reference proteome</keyword>
<feature type="binding site" evidence="6">
    <location>
        <position position="255"/>
    </location>
    <ligand>
        <name>Zn(2+)</name>
        <dbReference type="ChEBI" id="CHEBI:29105"/>
        <label>1</label>
    </ligand>
</feature>
<protein>
    <submittedName>
        <fullName evidence="8">Tripeptide aminopeptidase</fullName>
    </submittedName>
</protein>
<feature type="binding site" evidence="6">
    <location>
        <position position="77"/>
    </location>
    <ligand>
        <name>Zn(2+)</name>
        <dbReference type="ChEBI" id="CHEBI:29105"/>
        <label>1</label>
    </ligand>
</feature>
<dbReference type="NCBIfam" id="TIGR01883">
    <property type="entry name" value="PepT-like"/>
    <property type="match status" value="1"/>
</dbReference>
<dbReference type="SUPFAM" id="SSF55031">
    <property type="entry name" value="Bacterial exopeptidase dimerisation domain"/>
    <property type="match status" value="1"/>
</dbReference>
<dbReference type="EMBL" id="SLUI01000005">
    <property type="protein sequence ID" value="TCL37777.1"/>
    <property type="molecule type" value="Genomic_DNA"/>
</dbReference>
<dbReference type="Gene3D" id="3.30.70.360">
    <property type="match status" value="1"/>
</dbReference>
<keyword evidence="4" id="KW-0862">Zinc</keyword>
<accession>A0A4R1Q712</accession>
<dbReference type="AlphaFoldDB" id="A0A4R1Q712"/>
<comment type="cofactor">
    <cofactor evidence="1">
        <name>Zn(2+)</name>
        <dbReference type="ChEBI" id="CHEBI:29105"/>
    </cofactor>
</comment>
<dbReference type="PANTHER" id="PTHR42994:SF2">
    <property type="entry name" value="PEPTIDASE"/>
    <property type="match status" value="1"/>
</dbReference>
<dbReference type="InterPro" id="IPR002933">
    <property type="entry name" value="Peptidase_M20"/>
</dbReference>
<dbReference type="GO" id="GO:0004177">
    <property type="term" value="F:aminopeptidase activity"/>
    <property type="evidence" value="ECO:0007669"/>
    <property type="project" value="UniProtKB-UniRule"/>
</dbReference>
<evidence type="ECO:0000313" key="8">
    <source>
        <dbReference type="EMBL" id="TCL37777.1"/>
    </source>
</evidence>
<dbReference type="InterPro" id="IPR011650">
    <property type="entry name" value="Peptidase_M20_dimer"/>
</dbReference>
<dbReference type="OrthoDB" id="9804934at2"/>
<dbReference type="GO" id="GO:0046872">
    <property type="term" value="F:metal ion binding"/>
    <property type="evidence" value="ECO:0007669"/>
    <property type="project" value="UniProtKB-UniRule"/>
</dbReference>
<keyword evidence="3" id="KW-0378">Hydrolase</keyword>
<dbReference type="InterPro" id="IPR036264">
    <property type="entry name" value="Bact_exopeptidase_dim_dom"/>
</dbReference>
<sequence>MVNQERMLQEFFELVRIKCSTKEERQVADVLKARLAELGAAVSEDNAGEKIGGNAGNIIANWQGTVSGAPAVMFSAHMDCVEPCAGVEPKLENGIITSAGNTILGADDKAGVVAILEAMRVIKEQNIPHGDIQVVFTIAEEGGLNGSKNIDKAQLRAAMGFVLDSSGSPGEIIMMAPGQNKIEVLVRGKTAHAGIAPEDGVNAIIVAAKAMAELKDGRIDFETTANVGNIKGGGATNIVPEQVTIIAEARSRNMDKLAAQTQHMVETFERVATANKAKAEVKVTKAYDPFVLKEEMPVVMVSKQAVRAIGLEPVLKGTGGGSDANFFNLYGIPSVVLGVGMNKVHTTDEFIKEADLYKTGELVISIIRQSVDC</sequence>
<dbReference type="SUPFAM" id="SSF53187">
    <property type="entry name" value="Zn-dependent exopeptidases"/>
    <property type="match status" value="1"/>
</dbReference>
<dbReference type="Pfam" id="PF01546">
    <property type="entry name" value="Peptidase_M20"/>
    <property type="match status" value="1"/>
</dbReference>
<keyword evidence="8" id="KW-0645">Protease</keyword>
<dbReference type="Proteomes" id="UP000295063">
    <property type="component" value="Unassembled WGS sequence"/>
</dbReference>
<dbReference type="PIRSF" id="PIRSF001123">
    <property type="entry name" value="PepA_GA"/>
    <property type="match status" value="1"/>
</dbReference>
<name>A0A4R1Q712_9FIRM</name>
<evidence type="ECO:0000259" key="7">
    <source>
        <dbReference type="Pfam" id="PF07687"/>
    </source>
</evidence>
<evidence type="ECO:0000256" key="1">
    <source>
        <dbReference type="ARBA" id="ARBA00001947"/>
    </source>
</evidence>
<dbReference type="Pfam" id="PF07687">
    <property type="entry name" value="M20_dimer"/>
    <property type="match status" value="1"/>
</dbReference>
<dbReference type="PANTHER" id="PTHR42994">
    <property type="entry name" value="PEPTIDASE T"/>
    <property type="match status" value="1"/>
</dbReference>